<keyword evidence="2" id="KW-1185">Reference proteome</keyword>
<protein>
    <submittedName>
        <fullName evidence="1">Uncharacterized protein</fullName>
    </submittedName>
</protein>
<dbReference type="Proteomes" id="UP000002874">
    <property type="component" value="Segment"/>
</dbReference>
<sequence>MPGKSYAFGCFVSNKGPPLSGPPARTGSACLRNYADKTRFYADENYYHLCLWALKRLDFMKVYTFK</sequence>
<dbReference type="GeneID" id="12979797"/>
<evidence type="ECO:0000313" key="2">
    <source>
        <dbReference type="Proteomes" id="UP000002874"/>
    </source>
</evidence>
<proteinExistence type="predicted"/>
<accession>I1TRK0</accession>
<dbReference type="EMBL" id="JQ691612">
    <property type="protein sequence ID" value="AFH21323.1"/>
    <property type="molecule type" value="Genomic_DNA"/>
</dbReference>
<reference evidence="1 2" key="1">
    <citation type="journal article" date="2012" name="J. Virol.">
        <title>Complete Genome Sequence of Cronobacter sakazakii Bacteriophage CR3.</title>
        <authorList>
            <person name="Shin H."/>
            <person name="Lee J.H."/>
            <person name="Kim Y."/>
            <person name="Ryu S."/>
        </authorList>
    </citation>
    <scope>NUCLEOTIDE SEQUENCE [LARGE SCALE GENOMIC DNA]</scope>
</reference>
<dbReference type="KEGG" id="vg:12979797"/>
<gene>
    <name evidence="1" type="ORF">CR3_158</name>
</gene>
<dbReference type="RefSeq" id="YP_006383173.1">
    <property type="nucleotide sequence ID" value="NC_017974.1"/>
</dbReference>
<name>I1TRK0_9CAUD</name>
<organism evidence="1 2">
    <name type="scientific">Cronobacter phage CR3</name>
    <dbReference type="NCBI Taxonomy" id="1162295"/>
    <lineage>
        <taxon>Viruses</taxon>
        <taxon>Duplodnaviria</taxon>
        <taxon>Heunggongvirae</taxon>
        <taxon>Uroviricota</taxon>
        <taxon>Caudoviricetes</taxon>
        <taxon>Vequintavirinae</taxon>
        <taxon>Certrevirus</taxon>
        <taxon>Certrevirus CR3</taxon>
    </lineage>
</organism>
<evidence type="ECO:0000313" key="1">
    <source>
        <dbReference type="EMBL" id="AFH21323.1"/>
    </source>
</evidence>